<evidence type="ECO:0000313" key="2">
    <source>
        <dbReference type="Proteomes" id="UP000230767"/>
    </source>
</evidence>
<dbReference type="Pfam" id="PF24585">
    <property type="entry name" value="YunG"/>
    <property type="match status" value="1"/>
</dbReference>
<name>A0A2M7R764_9BACT</name>
<dbReference type="AlphaFoldDB" id="A0A2M7R764"/>
<comment type="caution">
    <text evidence="1">The sequence shown here is derived from an EMBL/GenBank/DDBJ whole genome shotgun (WGS) entry which is preliminary data.</text>
</comment>
<protein>
    <submittedName>
        <fullName evidence="1">Uncharacterized protein</fullName>
    </submittedName>
</protein>
<evidence type="ECO:0000313" key="1">
    <source>
        <dbReference type="EMBL" id="PIY89142.1"/>
    </source>
</evidence>
<reference evidence="2" key="1">
    <citation type="submission" date="2017-09" db="EMBL/GenBank/DDBJ databases">
        <title>Depth-based differentiation of microbial function through sediment-hosted aquifers and enrichment of novel symbionts in the deep terrestrial subsurface.</title>
        <authorList>
            <person name="Probst A.J."/>
            <person name="Ladd B."/>
            <person name="Jarett J.K."/>
            <person name="Geller-Mcgrath D.E."/>
            <person name="Sieber C.M.K."/>
            <person name="Emerson J.B."/>
            <person name="Anantharaman K."/>
            <person name="Thomas B.C."/>
            <person name="Malmstrom R."/>
            <person name="Stieglmeier M."/>
            <person name="Klingl A."/>
            <person name="Woyke T."/>
            <person name="Ryan C.M."/>
            <person name="Banfield J.F."/>
        </authorList>
    </citation>
    <scope>NUCLEOTIDE SEQUENCE [LARGE SCALE GENOMIC DNA]</scope>
</reference>
<proteinExistence type="predicted"/>
<sequence>MSELKKLLRKSWTKKTSKDPRNWTPKNPAWGQCAVTALVVQDFFGGELRRGIVEINEKDVSLYLSHYWNLLPDGKKKDLTKEQFPKGTVIPRKGEPQSRDYVLSFPDTRKRYALLRLAIENQIRLKKV</sequence>
<gene>
    <name evidence="1" type="ORF">COY73_01820</name>
</gene>
<accession>A0A2M7R764</accession>
<dbReference type="EMBL" id="PFLW01000046">
    <property type="protein sequence ID" value="PIY89142.1"/>
    <property type="molecule type" value="Genomic_DNA"/>
</dbReference>
<organism evidence="1 2">
    <name type="scientific">Candidatus Nealsonbacteria bacterium CG_4_10_14_0_8_um_filter_37_14</name>
    <dbReference type="NCBI Taxonomy" id="1974684"/>
    <lineage>
        <taxon>Bacteria</taxon>
        <taxon>Candidatus Nealsoniibacteriota</taxon>
    </lineage>
</organism>
<dbReference type="InterPro" id="IPR056238">
    <property type="entry name" value="YunG-like"/>
</dbReference>
<dbReference type="Proteomes" id="UP000230767">
    <property type="component" value="Unassembled WGS sequence"/>
</dbReference>